<keyword evidence="1" id="KW-0479">Metal-binding</keyword>
<evidence type="ECO:0000256" key="3">
    <source>
        <dbReference type="ARBA" id="ARBA00022833"/>
    </source>
</evidence>
<evidence type="ECO:0000313" key="7">
    <source>
        <dbReference type="Ensembl" id="ENSECRP00000014502.1"/>
    </source>
</evidence>
<reference evidence="7" key="1">
    <citation type="submission" date="2021-06" db="EMBL/GenBank/DDBJ databases">
        <authorList>
            <consortium name="Wellcome Sanger Institute Data Sharing"/>
        </authorList>
    </citation>
    <scope>NUCLEOTIDE SEQUENCE [LARGE SCALE GENOMIC DNA]</scope>
</reference>
<name>A0A8C4X9G5_ERPCA</name>
<evidence type="ECO:0000256" key="1">
    <source>
        <dbReference type="ARBA" id="ARBA00022723"/>
    </source>
</evidence>
<keyword evidence="3" id="KW-0862">Zinc</keyword>
<evidence type="ECO:0000313" key="8">
    <source>
        <dbReference type="Proteomes" id="UP000694620"/>
    </source>
</evidence>
<dbReference type="GO" id="GO:0061630">
    <property type="term" value="F:ubiquitin protein ligase activity"/>
    <property type="evidence" value="ECO:0007669"/>
    <property type="project" value="TreeGrafter"/>
</dbReference>
<dbReference type="GeneTree" id="ENSGT00980000199704"/>
<accession>A0A8C4X9G5</accession>
<feature type="domain" description="RING-type" evidence="6">
    <location>
        <begin position="55"/>
        <end position="96"/>
    </location>
</feature>
<sequence>MEHSNELENCECSEVAGHASHHLGPVEASGWRQPERSQTEKRPSTFHENNSVTTCSVCLAAFIEGDILRNLPCSHEFHMNCSDQWLSKNSTCPICRPNFTASAQLLHPVYDANLHPALQAGPPTFRENLWVGSRIGTLATVKKKKK</sequence>
<dbReference type="InterPro" id="IPR001841">
    <property type="entry name" value="Znf_RING"/>
</dbReference>
<dbReference type="Gene3D" id="3.30.40.10">
    <property type="entry name" value="Zinc/RING finger domain, C3HC4 (zinc finger)"/>
    <property type="match status" value="1"/>
</dbReference>
<dbReference type="Pfam" id="PF13639">
    <property type="entry name" value="zf-RING_2"/>
    <property type="match status" value="1"/>
</dbReference>
<keyword evidence="8" id="KW-1185">Reference proteome</keyword>
<dbReference type="PROSITE" id="PS50089">
    <property type="entry name" value="ZF_RING_2"/>
    <property type="match status" value="1"/>
</dbReference>
<evidence type="ECO:0000256" key="4">
    <source>
        <dbReference type="PROSITE-ProRule" id="PRU00175"/>
    </source>
</evidence>
<dbReference type="GO" id="GO:0005634">
    <property type="term" value="C:nucleus"/>
    <property type="evidence" value="ECO:0007669"/>
    <property type="project" value="TreeGrafter"/>
</dbReference>
<dbReference type="Ensembl" id="ENSECRT00000014759.1">
    <property type="protein sequence ID" value="ENSECRP00000014502.1"/>
    <property type="gene ID" value="ENSECRG00000009678.1"/>
</dbReference>
<dbReference type="PANTHER" id="PTHR45931">
    <property type="entry name" value="SI:CH211-59O9.10"/>
    <property type="match status" value="1"/>
</dbReference>
<dbReference type="PANTHER" id="PTHR45931:SF3">
    <property type="entry name" value="RING ZINC FINGER-CONTAINING PROTEIN"/>
    <property type="match status" value="1"/>
</dbReference>
<evidence type="ECO:0000259" key="6">
    <source>
        <dbReference type="PROSITE" id="PS50089"/>
    </source>
</evidence>
<dbReference type="Proteomes" id="UP000694620">
    <property type="component" value="Chromosome 5"/>
</dbReference>
<evidence type="ECO:0000256" key="2">
    <source>
        <dbReference type="ARBA" id="ARBA00022771"/>
    </source>
</evidence>
<dbReference type="SMART" id="SM00184">
    <property type="entry name" value="RING"/>
    <property type="match status" value="1"/>
</dbReference>
<protein>
    <recommendedName>
        <fullName evidence="6">RING-type domain-containing protein</fullName>
    </recommendedName>
</protein>
<evidence type="ECO:0000256" key="5">
    <source>
        <dbReference type="SAM" id="MobiDB-lite"/>
    </source>
</evidence>
<dbReference type="GO" id="GO:0006511">
    <property type="term" value="P:ubiquitin-dependent protein catabolic process"/>
    <property type="evidence" value="ECO:0007669"/>
    <property type="project" value="TreeGrafter"/>
</dbReference>
<organism evidence="7 8">
    <name type="scientific">Erpetoichthys calabaricus</name>
    <name type="common">Rope fish</name>
    <name type="synonym">Calamoichthys calabaricus</name>
    <dbReference type="NCBI Taxonomy" id="27687"/>
    <lineage>
        <taxon>Eukaryota</taxon>
        <taxon>Metazoa</taxon>
        <taxon>Chordata</taxon>
        <taxon>Craniata</taxon>
        <taxon>Vertebrata</taxon>
        <taxon>Euteleostomi</taxon>
        <taxon>Actinopterygii</taxon>
        <taxon>Polypteriformes</taxon>
        <taxon>Polypteridae</taxon>
        <taxon>Erpetoichthys</taxon>
    </lineage>
</organism>
<feature type="compositionally biased region" description="Basic and acidic residues" evidence="5">
    <location>
        <begin position="33"/>
        <end position="45"/>
    </location>
</feature>
<reference evidence="7" key="3">
    <citation type="submission" date="2025-09" db="UniProtKB">
        <authorList>
            <consortium name="Ensembl"/>
        </authorList>
    </citation>
    <scope>IDENTIFICATION</scope>
</reference>
<proteinExistence type="predicted"/>
<dbReference type="InterPro" id="IPR013083">
    <property type="entry name" value="Znf_RING/FYVE/PHD"/>
</dbReference>
<reference evidence="7" key="2">
    <citation type="submission" date="2025-08" db="UniProtKB">
        <authorList>
            <consortium name="Ensembl"/>
        </authorList>
    </citation>
    <scope>IDENTIFICATION</scope>
</reference>
<dbReference type="AlphaFoldDB" id="A0A8C4X9G5"/>
<dbReference type="GO" id="GO:0008270">
    <property type="term" value="F:zinc ion binding"/>
    <property type="evidence" value="ECO:0007669"/>
    <property type="project" value="UniProtKB-KW"/>
</dbReference>
<keyword evidence="2 4" id="KW-0863">Zinc-finger</keyword>
<dbReference type="SUPFAM" id="SSF57850">
    <property type="entry name" value="RING/U-box"/>
    <property type="match status" value="1"/>
</dbReference>
<feature type="region of interest" description="Disordered" evidence="5">
    <location>
        <begin position="24"/>
        <end position="48"/>
    </location>
</feature>
<dbReference type="InterPro" id="IPR051834">
    <property type="entry name" value="RING_finger_E3_ligase"/>
</dbReference>